<keyword evidence="4" id="KW-0325">Glycoprotein</keyword>
<evidence type="ECO:0008006" key="7">
    <source>
        <dbReference type="Google" id="ProtNLM"/>
    </source>
</evidence>
<keyword evidence="3" id="KW-0675">Receptor</keyword>
<dbReference type="STRING" id="7918.ENSLOCP00000009107"/>
<dbReference type="InterPro" id="IPR013783">
    <property type="entry name" value="Ig-like_fold"/>
</dbReference>
<dbReference type="AlphaFoldDB" id="W5ML48"/>
<dbReference type="PROSITE" id="PS01354">
    <property type="entry name" value="HEMATOPO_REC_L_F3"/>
    <property type="match status" value="1"/>
</dbReference>
<proteinExistence type="predicted"/>
<dbReference type="eggNOG" id="ENOG502SY1S">
    <property type="taxonomic scope" value="Eukaryota"/>
</dbReference>
<sequence>MFQACSSSSSRRCWCVLDVEEEGSLYYLASLCAFNPAGAQTSPLLRFSSVEIIKPDPPRNVSVWEEEGSSCRLRVRWAYPSTWKNHFYKLKFEVQYQPVLEGEQFSVVSNHR</sequence>
<organism evidence="5 6">
    <name type="scientific">Lepisosteus oculatus</name>
    <name type="common">Spotted gar</name>
    <dbReference type="NCBI Taxonomy" id="7918"/>
    <lineage>
        <taxon>Eukaryota</taxon>
        <taxon>Metazoa</taxon>
        <taxon>Chordata</taxon>
        <taxon>Craniata</taxon>
        <taxon>Vertebrata</taxon>
        <taxon>Euteleostomi</taxon>
        <taxon>Actinopterygii</taxon>
        <taxon>Neopterygii</taxon>
        <taxon>Holostei</taxon>
        <taxon>Semionotiformes</taxon>
        <taxon>Lepisosteidae</taxon>
        <taxon>Lepisosteus</taxon>
    </lineage>
</organism>
<dbReference type="PANTHER" id="PTHR23036:SF98">
    <property type="entry name" value="INTERLEUKIN-6 RECEPTOR SUBUNIT ALPHA"/>
    <property type="match status" value="1"/>
</dbReference>
<dbReference type="Proteomes" id="UP000018468">
    <property type="component" value="Linkage group LG24"/>
</dbReference>
<accession>W5ML48</accession>
<reference evidence="6" key="1">
    <citation type="submission" date="2011-12" db="EMBL/GenBank/DDBJ databases">
        <title>The Draft Genome of Lepisosteus oculatus.</title>
        <authorList>
            <consortium name="The Broad Institute Genome Assembly &amp; Analysis Group"/>
            <consortium name="Computational R&amp;D Group"/>
            <consortium name="and Sequencing Platform"/>
            <person name="Di Palma F."/>
            <person name="Alfoldi J."/>
            <person name="Johnson J."/>
            <person name="Berlin A."/>
            <person name="Gnerre S."/>
            <person name="Jaffe D."/>
            <person name="MacCallum I."/>
            <person name="Young S."/>
            <person name="Walker B.J."/>
            <person name="Lander E.S."/>
            <person name="Lindblad-Toh K."/>
        </authorList>
    </citation>
    <scope>NUCLEOTIDE SEQUENCE [LARGE SCALE GENOMIC DNA]</scope>
</reference>
<keyword evidence="2" id="KW-0677">Repeat</keyword>
<dbReference type="Bgee" id="ENSLOCG00000007505">
    <property type="expression patterns" value="Expressed in liver and 13 other cell types or tissues"/>
</dbReference>
<dbReference type="PANTHER" id="PTHR23036">
    <property type="entry name" value="CYTOKINE RECEPTOR"/>
    <property type="match status" value="1"/>
</dbReference>
<dbReference type="HOGENOM" id="CLU_2145026_0_0_1"/>
<dbReference type="InterPro" id="IPR003530">
    <property type="entry name" value="Hematopoietin_rcpt_L_F3_CS"/>
</dbReference>
<evidence type="ECO:0000256" key="3">
    <source>
        <dbReference type="ARBA" id="ARBA00023170"/>
    </source>
</evidence>
<evidence type="ECO:0000313" key="5">
    <source>
        <dbReference type="Ensembl" id="ENSLOCP00000009107.1"/>
    </source>
</evidence>
<name>W5ML48_LEPOC</name>
<evidence type="ECO:0000256" key="2">
    <source>
        <dbReference type="ARBA" id="ARBA00022737"/>
    </source>
</evidence>
<dbReference type="EMBL" id="AHAT01020031">
    <property type="status" value="NOT_ANNOTATED_CDS"/>
    <property type="molecule type" value="Genomic_DNA"/>
</dbReference>
<evidence type="ECO:0000313" key="6">
    <source>
        <dbReference type="Proteomes" id="UP000018468"/>
    </source>
</evidence>
<dbReference type="GO" id="GO:0004896">
    <property type="term" value="F:cytokine receptor activity"/>
    <property type="evidence" value="ECO:0007669"/>
    <property type="project" value="InterPro"/>
</dbReference>
<dbReference type="SUPFAM" id="SSF49265">
    <property type="entry name" value="Fibronectin type III"/>
    <property type="match status" value="2"/>
</dbReference>
<keyword evidence="6" id="KW-1185">Reference proteome</keyword>
<keyword evidence="1" id="KW-0732">Signal</keyword>
<protein>
    <recommendedName>
        <fullName evidence="7">Fibronectin type-III domain-containing protein</fullName>
    </recommendedName>
</protein>
<evidence type="ECO:0000256" key="4">
    <source>
        <dbReference type="ARBA" id="ARBA00023180"/>
    </source>
</evidence>
<dbReference type="InParanoid" id="W5ML48"/>
<dbReference type="GO" id="GO:0016020">
    <property type="term" value="C:membrane"/>
    <property type="evidence" value="ECO:0007669"/>
    <property type="project" value="InterPro"/>
</dbReference>
<dbReference type="Ensembl" id="ENSLOCT00000009118.1">
    <property type="protein sequence ID" value="ENSLOCP00000009107.1"/>
    <property type="gene ID" value="ENSLOCG00000007505.1"/>
</dbReference>
<dbReference type="InterPro" id="IPR050379">
    <property type="entry name" value="Type-I_Cytokine_Rcpt"/>
</dbReference>
<reference evidence="5" key="3">
    <citation type="submission" date="2025-09" db="UniProtKB">
        <authorList>
            <consortium name="Ensembl"/>
        </authorList>
    </citation>
    <scope>IDENTIFICATION</scope>
</reference>
<dbReference type="Gene3D" id="2.60.40.10">
    <property type="entry name" value="Immunoglobulins"/>
    <property type="match status" value="2"/>
</dbReference>
<evidence type="ECO:0000256" key="1">
    <source>
        <dbReference type="ARBA" id="ARBA00022729"/>
    </source>
</evidence>
<dbReference type="InterPro" id="IPR036116">
    <property type="entry name" value="FN3_sf"/>
</dbReference>
<reference evidence="5" key="2">
    <citation type="submission" date="2025-08" db="UniProtKB">
        <authorList>
            <consortium name="Ensembl"/>
        </authorList>
    </citation>
    <scope>IDENTIFICATION</scope>
</reference>